<dbReference type="PROSITE" id="PS50995">
    <property type="entry name" value="HTH_MARR_2"/>
    <property type="match status" value="1"/>
</dbReference>
<feature type="domain" description="HTH marR-type" evidence="2">
    <location>
        <begin position="1"/>
        <end position="146"/>
    </location>
</feature>
<comment type="caution">
    <text evidence="3">The sequence shown here is derived from an EMBL/GenBank/DDBJ whole genome shotgun (WGS) entry which is preliminary data.</text>
</comment>
<keyword evidence="4" id="KW-1185">Reference proteome</keyword>
<gene>
    <name evidence="3" type="ORF">EJQ19_24705</name>
</gene>
<keyword evidence="1" id="KW-0238">DNA-binding</keyword>
<evidence type="ECO:0000313" key="4">
    <source>
        <dbReference type="Proteomes" id="UP000276128"/>
    </source>
</evidence>
<dbReference type="InterPro" id="IPR022689">
    <property type="entry name" value="Iron_dep_repressor"/>
</dbReference>
<dbReference type="InterPro" id="IPR039422">
    <property type="entry name" value="MarR/SlyA-like"/>
</dbReference>
<dbReference type="Gene3D" id="1.10.10.10">
    <property type="entry name" value="Winged helix-like DNA-binding domain superfamily/Winged helix DNA-binding domain"/>
    <property type="match status" value="1"/>
</dbReference>
<dbReference type="OrthoDB" id="163346at2"/>
<organism evidence="3 4">
    <name type="scientific">Paenibacillus whitsoniae</name>
    <dbReference type="NCBI Taxonomy" id="2496558"/>
    <lineage>
        <taxon>Bacteria</taxon>
        <taxon>Bacillati</taxon>
        <taxon>Bacillota</taxon>
        <taxon>Bacilli</taxon>
        <taxon>Bacillales</taxon>
        <taxon>Paenibacillaceae</taxon>
        <taxon>Paenibacillus</taxon>
    </lineage>
</organism>
<name>A0A430J7C0_9BACL</name>
<dbReference type="PANTHER" id="PTHR33164">
    <property type="entry name" value="TRANSCRIPTIONAL REGULATOR, MARR FAMILY"/>
    <property type="match status" value="1"/>
</dbReference>
<evidence type="ECO:0000259" key="2">
    <source>
        <dbReference type="PROSITE" id="PS50995"/>
    </source>
</evidence>
<dbReference type="GO" id="GO:0003700">
    <property type="term" value="F:DNA-binding transcription factor activity"/>
    <property type="evidence" value="ECO:0007669"/>
    <property type="project" value="InterPro"/>
</dbReference>
<dbReference type="SUPFAM" id="SSF46785">
    <property type="entry name" value="Winged helix' DNA-binding domain"/>
    <property type="match status" value="1"/>
</dbReference>
<dbReference type="Pfam" id="PF01047">
    <property type="entry name" value="MarR"/>
    <property type="match status" value="1"/>
</dbReference>
<accession>A0A430J7C0</accession>
<evidence type="ECO:0000256" key="1">
    <source>
        <dbReference type="ARBA" id="ARBA00023125"/>
    </source>
</evidence>
<dbReference type="InterPro" id="IPR036390">
    <property type="entry name" value="WH_DNA-bd_sf"/>
</dbReference>
<sequence>MTTMTQYSHAYILSLIDVFSRLAKADWRKTTVWGIKTSEVRVLVLMKRMLDQGDTSGTTVSELRKTLQVTSPTVTQMTNSLIHNGYIERSPDQSDRRISKLTLTEAGITLAQKATDQYKEIFAGLIDHLGKEQTDQLIHLLSESFTYLQGVGKKNAE</sequence>
<protein>
    <submittedName>
        <fullName evidence="3">MarR family transcriptional regulator</fullName>
    </submittedName>
</protein>
<dbReference type="EMBL" id="RXHU01000082">
    <property type="protein sequence ID" value="RTE05436.1"/>
    <property type="molecule type" value="Genomic_DNA"/>
</dbReference>
<dbReference type="SMART" id="SM00347">
    <property type="entry name" value="HTH_MARR"/>
    <property type="match status" value="1"/>
</dbReference>
<proteinExistence type="predicted"/>
<dbReference type="InterPro" id="IPR000835">
    <property type="entry name" value="HTH_MarR-typ"/>
</dbReference>
<dbReference type="SMART" id="SM00529">
    <property type="entry name" value="HTH_DTXR"/>
    <property type="match status" value="1"/>
</dbReference>
<reference evidence="3 4" key="1">
    <citation type="submission" date="2018-12" db="EMBL/GenBank/DDBJ databases">
        <title>Bacillus ochoae sp. nov., Paenibacillus whitsoniae sp. nov., Paenibacillus spiritus sp. nov. Isolated from the Mars Exploration Rover during spacecraft assembly.</title>
        <authorList>
            <person name="Seuylemezian A."/>
            <person name="Vaishampayan P."/>
        </authorList>
    </citation>
    <scope>NUCLEOTIDE SEQUENCE [LARGE SCALE GENOMIC DNA]</scope>
    <source>
        <strain evidence="3 4">MER 54</strain>
    </source>
</reference>
<dbReference type="PANTHER" id="PTHR33164:SF101">
    <property type="entry name" value="TRANSCRIPTIONAL REPRESSOR MPRA"/>
    <property type="match status" value="1"/>
</dbReference>
<dbReference type="Proteomes" id="UP000276128">
    <property type="component" value="Unassembled WGS sequence"/>
</dbReference>
<evidence type="ECO:0000313" key="3">
    <source>
        <dbReference type="EMBL" id="RTE05436.1"/>
    </source>
</evidence>
<dbReference type="InterPro" id="IPR036388">
    <property type="entry name" value="WH-like_DNA-bd_sf"/>
</dbReference>
<dbReference type="GO" id="GO:0046914">
    <property type="term" value="F:transition metal ion binding"/>
    <property type="evidence" value="ECO:0007669"/>
    <property type="project" value="InterPro"/>
</dbReference>
<dbReference type="GO" id="GO:0006950">
    <property type="term" value="P:response to stress"/>
    <property type="evidence" value="ECO:0007669"/>
    <property type="project" value="TreeGrafter"/>
</dbReference>
<dbReference type="AlphaFoldDB" id="A0A430J7C0"/>
<dbReference type="PRINTS" id="PR00598">
    <property type="entry name" value="HTHMARR"/>
</dbReference>
<dbReference type="GO" id="GO:0003677">
    <property type="term" value="F:DNA binding"/>
    <property type="evidence" value="ECO:0007669"/>
    <property type="project" value="UniProtKB-KW"/>
</dbReference>